<dbReference type="SMART" id="SM00855">
    <property type="entry name" value="PGAM"/>
    <property type="match status" value="1"/>
</dbReference>
<dbReference type="InterPro" id="IPR013078">
    <property type="entry name" value="His_Pase_superF_clade-1"/>
</dbReference>
<name>W4HJY8_9RHOB</name>
<dbReference type="PATRIC" id="fig|1317118.6.peg.2636"/>
<dbReference type="AlphaFoldDB" id="W4HJY8"/>
<accession>W4HJY8</accession>
<keyword evidence="2" id="KW-1185">Reference proteome</keyword>
<dbReference type="InterPro" id="IPR029033">
    <property type="entry name" value="His_PPase_superfam"/>
</dbReference>
<dbReference type="PANTHER" id="PTHR47623">
    <property type="entry name" value="OS09G0287300 PROTEIN"/>
    <property type="match status" value="1"/>
</dbReference>
<dbReference type="STRING" id="1379903.ATO8_12801"/>
<protein>
    <submittedName>
        <fullName evidence="1">Phosphogylcerate mutase-like protein</fullName>
    </submittedName>
</protein>
<dbReference type="Pfam" id="PF00300">
    <property type="entry name" value="His_Phos_1"/>
    <property type="match status" value="1"/>
</dbReference>
<reference evidence="1 2" key="1">
    <citation type="journal article" date="2014" name="Antonie Van Leeuwenhoek">
        <title>Roseivivax atlanticus sp. nov., isolated from surface seawater of the Atlantic Ocean.</title>
        <authorList>
            <person name="Li G."/>
            <person name="Lai Q."/>
            <person name="Liu X."/>
            <person name="Sun F."/>
            <person name="Shao Z."/>
        </authorList>
    </citation>
    <scope>NUCLEOTIDE SEQUENCE [LARGE SCALE GENOMIC DNA]</scope>
    <source>
        <strain evidence="1 2">22II-s10s</strain>
    </source>
</reference>
<dbReference type="eggNOG" id="COG2062">
    <property type="taxonomic scope" value="Bacteria"/>
</dbReference>
<sequence length="165" mass="18226">MTRRLIVMRHAKSDWSRGLSDHARPLNERGRRSADALGTWMRETAHAPDQVLCSSAVRTRETLDRLALPEAAVRFEEALYLAEADGVLRVLRHAKGQCVMVLGHNPGLQEFAARIVGAPIAHPRAGDYPTGATLVADLDIEDWIDLDWGTARTVSFVVPRELPGV</sequence>
<dbReference type="RefSeq" id="WP_240476971.1">
    <property type="nucleotide sequence ID" value="NZ_AQQW01000007.1"/>
</dbReference>
<dbReference type="PANTHER" id="PTHR47623:SF1">
    <property type="entry name" value="OS09G0287300 PROTEIN"/>
    <property type="match status" value="1"/>
</dbReference>
<comment type="caution">
    <text evidence="1">The sequence shown here is derived from an EMBL/GenBank/DDBJ whole genome shotgun (WGS) entry which is preliminary data.</text>
</comment>
<gene>
    <name evidence="1" type="ORF">ATO8_12801</name>
</gene>
<evidence type="ECO:0000313" key="2">
    <source>
        <dbReference type="Proteomes" id="UP000019063"/>
    </source>
</evidence>
<dbReference type="Proteomes" id="UP000019063">
    <property type="component" value="Unassembled WGS sequence"/>
</dbReference>
<dbReference type="SUPFAM" id="SSF53254">
    <property type="entry name" value="Phosphoglycerate mutase-like"/>
    <property type="match status" value="1"/>
</dbReference>
<dbReference type="Gene3D" id="3.40.50.1240">
    <property type="entry name" value="Phosphoglycerate mutase-like"/>
    <property type="match status" value="1"/>
</dbReference>
<dbReference type="EMBL" id="AQQW01000007">
    <property type="protein sequence ID" value="ETW12431.1"/>
    <property type="molecule type" value="Genomic_DNA"/>
</dbReference>
<dbReference type="CDD" id="cd07067">
    <property type="entry name" value="HP_PGM_like"/>
    <property type="match status" value="1"/>
</dbReference>
<proteinExistence type="predicted"/>
<organism evidence="1 2">
    <name type="scientific">Roseivivax marinus</name>
    <dbReference type="NCBI Taxonomy" id="1379903"/>
    <lineage>
        <taxon>Bacteria</taxon>
        <taxon>Pseudomonadati</taxon>
        <taxon>Pseudomonadota</taxon>
        <taxon>Alphaproteobacteria</taxon>
        <taxon>Rhodobacterales</taxon>
        <taxon>Roseobacteraceae</taxon>
        <taxon>Roseivivax</taxon>
    </lineage>
</organism>
<evidence type="ECO:0000313" key="1">
    <source>
        <dbReference type="EMBL" id="ETW12431.1"/>
    </source>
</evidence>